<organism evidence="2 3">
    <name type="scientific">Pararge aegeria aegeria</name>
    <dbReference type="NCBI Taxonomy" id="348720"/>
    <lineage>
        <taxon>Eukaryota</taxon>
        <taxon>Metazoa</taxon>
        <taxon>Ecdysozoa</taxon>
        <taxon>Arthropoda</taxon>
        <taxon>Hexapoda</taxon>
        <taxon>Insecta</taxon>
        <taxon>Pterygota</taxon>
        <taxon>Neoptera</taxon>
        <taxon>Endopterygota</taxon>
        <taxon>Lepidoptera</taxon>
        <taxon>Glossata</taxon>
        <taxon>Ditrysia</taxon>
        <taxon>Papilionoidea</taxon>
        <taxon>Nymphalidae</taxon>
        <taxon>Satyrinae</taxon>
        <taxon>Satyrini</taxon>
        <taxon>Parargina</taxon>
        <taxon>Pararge</taxon>
    </lineage>
</organism>
<dbReference type="EMBL" id="CAKXAJ010026019">
    <property type="protein sequence ID" value="CAH2251065.1"/>
    <property type="molecule type" value="Genomic_DNA"/>
</dbReference>
<evidence type="ECO:0000313" key="2">
    <source>
        <dbReference type="EMBL" id="CAH2251065.1"/>
    </source>
</evidence>
<protein>
    <submittedName>
        <fullName evidence="2">Jg11801 protein</fullName>
    </submittedName>
</protein>
<proteinExistence type="predicted"/>
<evidence type="ECO:0000256" key="1">
    <source>
        <dbReference type="SAM" id="MobiDB-lite"/>
    </source>
</evidence>
<keyword evidence="3" id="KW-1185">Reference proteome</keyword>
<dbReference type="Proteomes" id="UP000838756">
    <property type="component" value="Unassembled WGS sequence"/>
</dbReference>
<accession>A0A8S4S435</accession>
<sequence length="105" mass="11971">MPTALSAEHSLPPHAADTNYQHPPLQRELRRPRSFGRSLIANDSLKCIFQLLSEPHSHSRIPSAHQVTIQTLTTDPQFKFYCRNWLKQALRALNDTGLSPTDIRD</sequence>
<gene>
    <name evidence="2" type="primary">jg11801</name>
    <name evidence="2" type="ORF">PAEG_LOCUS22163</name>
</gene>
<name>A0A8S4S435_9NEOP</name>
<feature type="region of interest" description="Disordered" evidence="1">
    <location>
        <begin position="1"/>
        <end position="26"/>
    </location>
</feature>
<dbReference type="OrthoDB" id="7467935at2759"/>
<reference evidence="2" key="1">
    <citation type="submission" date="2022-03" db="EMBL/GenBank/DDBJ databases">
        <authorList>
            <person name="Lindestad O."/>
        </authorList>
    </citation>
    <scope>NUCLEOTIDE SEQUENCE</scope>
</reference>
<evidence type="ECO:0000313" key="3">
    <source>
        <dbReference type="Proteomes" id="UP000838756"/>
    </source>
</evidence>
<dbReference type="AlphaFoldDB" id="A0A8S4S435"/>
<comment type="caution">
    <text evidence="2">The sequence shown here is derived from an EMBL/GenBank/DDBJ whole genome shotgun (WGS) entry which is preliminary data.</text>
</comment>